<sequence length="284" mass="30161">MTSPTTIALTTIRPMSEADIEAVHGLSVEVRWPHRPDDWRLVLELGHGVVACDDAGRVMGSAMWWPFGEGLATIGMVIVSPRMQAKGTGRRMMREIFSAAGDRTIRLTATAAGQRLYEAEGFRPTGTVTQYQGTADAAAAIDDPRVRAAAEADWPAIAALDRAAFGGDRTRLLAALRRVGRTFVLEEGGRIAGFSVCRPFGRGHVVGPLIATEPEAAVALASPHVRTHAGTFLRLDTPERDGPLVAFAEASGLGNVDRGLTMTRGTPPATGPARVFTLTNQALG</sequence>
<dbReference type="AlphaFoldDB" id="A0A4Z0NIN2"/>
<proteinExistence type="predicted"/>
<dbReference type="Gene3D" id="3.40.630.90">
    <property type="match status" value="1"/>
</dbReference>
<dbReference type="Pfam" id="PF18014">
    <property type="entry name" value="Acetyltransf_18"/>
    <property type="match status" value="1"/>
</dbReference>
<accession>A0A4Z0NIN2</accession>
<evidence type="ECO:0000313" key="2">
    <source>
        <dbReference type="EMBL" id="TGD95835.1"/>
    </source>
</evidence>
<dbReference type="OrthoDB" id="8453373at2"/>
<evidence type="ECO:0000313" key="3">
    <source>
        <dbReference type="Proteomes" id="UP000297535"/>
    </source>
</evidence>
<keyword evidence="2" id="KW-0808">Transferase</keyword>
<protein>
    <submittedName>
        <fullName evidence="2">GNAT family N-acetyltransferase</fullName>
    </submittedName>
</protein>
<dbReference type="CDD" id="cd04301">
    <property type="entry name" value="NAT_SF"/>
    <property type="match status" value="1"/>
</dbReference>
<dbReference type="PROSITE" id="PS51186">
    <property type="entry name" value="GNAT"/>
    <property type="match status" value="1"/>
</dbReference>
<dbReference type="PANTHER" id="PTHR47237:SF2">
    <property type="entry name" value="BLL4206 PROTEIN"/>
    <property type="match status" value="1"/>
</dbReference>
<dbReference type="PANTHER" id="PTHR47237">
    <property type="entry name" value="SLL0310 PROTEIN"/>
    <property type="match status" value="1"/>
</dbReference>
<comment type="caution">
    <text evidence="2">The sequence shown here is derived from an EMBL/GenBank/DDBJ whole genome shotgun (WGS) entry which is preliminary data.</text>
</comment>
<gene>
    <name evidence="2" type="ORF">EU555_25860</name>
</gene>
<feature type="domain" description="N-acetyltransferase" evidence="1">
    <location>
        <begin position="10"/>
        <end position="144"/>
    </location>
</feature>
<dbReference type="InterPro" id="IPR016181">
    <property type="entry name" value="Acyl_CoA_acyltransferase"/>
</dbReference>
<dbReference type="Pfam" id="PF13508">
    <property type="entry name" value="Acetyltransf_7"/>
    <property type="match status" value="1"/>
</dbReference>
<dbReference type="Gene3D" id="3.40.630.30">
    <property type="match status" value="1"/>
</dbReference>
<evidence type="ECO:0000259" key="1">
    <source>
        <dbReference type="PROSITE" id="PS51186"/>
    </source>
</evidence>
<dbReference type="InterPro" id="IPR052729">
    <property type="entry name" value="Acyl/Acetyltrans_Enzymes"/>
</dbReference>
<reference evidence="2 3" key="1">
    <citation type="submission" date="2019-04" db="EMBL/GenBank/DDBJ databases">
        <authorList>
            <person name="Feng G."/>
            <person name="Zhu H."/>
        </authorList>
    </citation>
    <scope>NUCLEOTIDE SEQUENCE [LARGE SCALE GENOMIC DNA]</scope>
    <source>
        <strain evidence="2 3">6HR-1</strain>
    </source>
</reference>
<dbReference type="InterPro" id="IPR000182">
    <property type="entry name" value="GNAT_dom"/>
</dbReference>
<dbReference type="InterPro" id="IPR041496">
    <property type="entry name" value="YitH/HolE_GNAT"/>
</dbReference>
<keyword evidence="3" id="KW-1185">Reference proteome</keyword>
<dbReference type="EMBL" id="SRLB01000024">
    <property type="protein sequence ID" value="TGD95835.1"/>
    <property type="molecule type" value="Genomic_DNA"/>
</dbReference>
<dbReference type="GO" id="GO:0016747">
    <property type="term" value="F:acyltransferase activity, transferring groups other than amino-acyl groups"/>
    <property type="evidence" value="ECO:0007669"/>
    <property type="project" value="InterPro"/>
</dbReference>
<dbReference type="SUPFAM" id="SSF55729">
    <property type="entry name" value="Acyl-CoA N-acyltransferases (Nat)"/>
    <property type="match status" value="1"/>
</dbReference>
<name>A0A4Z0NIN2_9HYPH</name>
<dbReference type="Proteomes" id="UP000297535">
    <property type="component" value="Unassembled WGS sequence"/>
</dbReference>
<organism evidence="2 3">
    <name type="scientific">Methylobacterium nonmethylotrophicum</name>
    <dbReference type="NCBI Taxonomy" id="1141884"/>
    <lineage>
        <taxon>Bacteria</taxon>
        <taxon>Pseudomonadati</taxon>
        <taxon>Pseudomonadota</taxon>
        <taxon>Alphaproteobacteria</taxon>
        <taxon>Hyphomicrobiales</taxon>
        <taxon>Methylobacteriaceae</taxon>
        <taxon>Methylobacterium</taxon>
    </lineage>
</organism>
<dbReference type="RefSeq" id="WP_135418221.1">
    <property type="nucleotide sequence ID" value="NZ_SRLB01000024.1"/>
</dbReference>